<gene>
    <name evidence="6" type="primary">pabC</name>
    <name evidence="6" type="ORF">J9317_00480</name>
</gene>
<dbReference type="InterPro" id="IPR043132">
    <property type="entry name" value="BCAT-like_C"/>
</dbReference>
<accession>A0ABS5L994</accession>
<evidence type="ECO:0000256" key="3">
    <source>
        <dbReference type="ARBA" id="ARBA00022898"/>
    </source>
</evidence>
<dbReference type="InterPro" id="IPR018300">
    <property type="entry name" value="Aminotrans_IV_CS"/>
</dbReference>
<dbReference type="EC" id="4.1.3.38" evidence="6"/>
<organism evidence="6 7">
    <name type="scientific">Metabacillus flavus</name>
    <dbReference type="NCBI Taxonomy" id="2823519"/>
    <lineage>
        <taxon>Bacteria</taxon>
        <taxon>Bacillati</taxon>
        <taxon>Bacillota</taxon>
        <taxon>Bacilli</taxon>
        <taxon>Bacillales</taxon>
        <taxon>Bacillaceae</taxon>
        <taxon>Metabacillus</taxon>
    </lineage>
</organism>
<proteinExistence type="inferred from homology"/>
<dbReference type="Proteomes" id="UP000682403">
    <property type="component" value="Unassembled WGS sequence"/>
</dbReference>
<reference evidence="6 7" key="1">
    <citation type="submission" date="2021-04" db="EMBL/GenBank/DDBJ databases">
        <title>Metabacillus sp. strain KIGAM252 whole genome sequence.</title>
        <authorList>
            <person name="Seo M.-J."/>
            <person name="Cho E.-S."/>
            <person name="Hwang C.Y."/>
            <person name="Yoon D.J."/>
        </authorList>
    </citation>
    <scope>NUCLEOTIDE SEQUENCE [LARGE SCALE GENOMIC DNA]</scope>
    <source>
        <strain evidence="6 7">KIGAM252</strain>
    </source>
</reference>
<evidence type="ECO:0000256" key="2">
    <source>
        <dbReference type="ARBA" id="ARBA00009320"/>
    </source>
</evidence>
<dbReference type="InterPro" id="IPR001544">
    <property type="entry name" value="Aminotrans_IV"/>
</dbReference>
<dbReference type="PROSITE" id="PS00770">
    <property type="entry name" value="AA_TRANSFER_CLASS_4"/>
    <property type="match status" value="1"/>
</dbReference>
<dbReference type="NCBIfam" id="NF005800">
    <property type="entry name" value="PRK07650.1"/>
    <property type="match status" value="1"/>
</dbReference>
<dbReference type="RefSeq" id="WP_211555673.1">
    <property type="nucleotide sequence ID" value="NZ_JAGVRK010000001.1"/>
</dbReference>
<comment type="caution">
    <text evidence="6">The sequence shown here is derived from an EMBL/GenBank/DDBJ whole genome shotgun (WGS) entry which is preliminary data.</text>
</comment>
<dbReference type="PANTHER" id="PTHR42743">
    <property type="entry name" value="AMINO-ACID AMINOTRANSFERASE"/>
    <property type="match status" value="1"/>
</dbReference>
<dbReference type="InterPro" id="IPR043131">
    <property type="entry name" value="BCAT-like_N"/>
</dbReference>
<keyword evidence="7" id="KW-1185">Reference proteome</keyword>
<dbReference type="EMBL" id="JAGVRK010000001">
    <property type="protein sequence ID" value="MBS2967292.1"/>
    <property type="molecule type" value="Genomic_DNA"/>
</dbReference>
<evidence type="ECO:0000313" key="7">
    <source>
        <dbReference type="Proteomes" id="UP000682403"/>
    </source>
</evidence>
<evidence type="ECO:0000256" key="4">
    <source>
        <dbReference type="RuleBase" id="RU004106"/>
    </source>
</evidence>
<name>A0ABS5L994_9BACI</name>
<dbReference type="SUPFAM" id="SSF56752">
    <property type="entry name" value="D-aminoacid aminotransferase-like PLP-dependent enzymes"/>
    <property type="match status" value="1"/>
</dbReference>
<dbReference type="Pfam" id="PF01063">
    <property type="entry name" value="Aminotran_4"/>
    <property type="match status" value="1"/>
</dbReference>
<comment type="cofactor">
    <cofactor evidence="1 5">
        <name>pyridoxal 5'-phosphate</name>
        <dbReference type="ChEBI" id="CHEBI:597326"/>
    </cofactor>
</comment>
<protein>
    <submittedName>
        <fullName evidence="6">Aminodeoxychorismate lyase</fullName>
        <ecNumber evidence="6">4.1.3.38</ecNumber>
    </submittedName>
</protein>
<dbReference type="InterPro" id="IPR036038">
    <property type="entry name" value="Aminotransferase-like"/>
</dbReference>
<dbReference type="InterPro" id="IPR050571">
    <property type="entry name" value="Class-IV_PLP-Dep_Aminotrnsfr"/>
</dbReference>
<evidence type="ECO:0000256" key="5">
    <source>
        <dbReference type="RuleBase" id="RU004516"/>
    </source>
</evidence>
<dbReference type="Gene3D" id="3.20.10.10">
    <property type="entry name" value="D-amino Acid Aminotransferase, subunit A, domain 2"/>
    <property type="match status" value="1"/>
</dbReference>
<dbReference type="CDD" id="cd00449">
    <property type="entry name" value="PLPDE_IV"/>
    <property type="match status" value="1"/>
</dbReference>
<comment type="similarity">
    <text evidence="2 4">Belongs to the class-IV pyridoxal-phosphate-dependent aminotransferase family.</text>
</comment>
<evidence type="ECO:0000256" key="1">
    <source>
        <dbReference type="ARBA" id="ARBA00001933"/>
    </source>
</evidence>
<keyword evidence="6" id="KW-0456">Lyase</keyword>
<dbReference type="GO" id="GO:0008696">
    <property type="term" value="F:4-amino-4-deoxychorismate lyase activity"/>
    <property type="evidence" value="ECO:0007669"/>
    <property type="project" value="UniProtKB-EC"/>
</dbReference>
<keyword evidence="3 5" id="KW-0663">Pyridoxal phosphate</keyword>
<dbReference type="Gene3D" id="3.30.470.10">
    <property type="match status" value="1"/>
</dbReference>
<evidence type="ECO:0000313" key="6">
    <source>
        <dbReference type="EMBL" id="MBS2967292.1"/>
    </source>
</evidence>
<dbReference type="PANTHER" id="PTHR42743:SF11">
    <property type="entry name" value="AMINODEOXYCHORISMATE LYASE"/>
    <property type="match status" value="1"/>
</dbReference>
<sequence length="285" mass="31891">MFIFLNSKMIKAEEASISLFDHGYMYGLGVFETFRAYQGHSFLLKDHLTRLHASLSELGIKTSLTAEQVHGMVQELLTANQMEDGNAAVRLTVSAGNGGPGFSNQIYEEPVISCFLRPIAAPADQKQGQVLTLRRNTPEGAFRMKSSHYMNNFLAKKELNGRLNTEGIFLTKEEAVCEGIVSNLFWVKNGTVFTPAPETGALDGITRQFVLALCRKLNLPYREGFFPLDDLLSAEEAFMTNSVQEMIPFSKINIQSFAGKDGAVTQKLKEEYSKYRHALWSRDEL</sequence>